<dbReference type="SUPFAM" id="SSF54106">
    <property type="entry name" value="LysM domain"/>
    <property type="match status" value="1"/>
</dbReference>
<dbReference type="AlphaFoldDB" id="A0AA39ZRM3"/>
<dbReference type="InterPro" id="IPR036779">
    <property type="entry name" value="LysM_dom_sf"/>
</dbReference>
<name>A0AA39ZRM3_9PEZI</name>
<evidence type="ECO:0000256" key="1">
    <source>
        <dbReference type="ARBA" id="ARBA00022669"/>
    </source>
</evidence>
<dbReference type="Gene3D" id="3.10.350.10">
    <property type="entry name" value="LysM domain"/>
    <property type="match status" value="1"/>
</dbReference>
<keyword evidence="1" id="KW-0147">Chitin-binding</keyword>
<dbReference type="PANTHER" id="PTHR34997">
    <property type="entry name" value="AM15"/>
    <property type="match status" value="1"/>
</dbReference>
<evidence type="ECO:0000259" key="4">
    <source>
        <dbReference type="PROSITE" id="PS51782"/>
    </source>
</evidence>
<comment type="similarity">
    <text evidence="3">Belongs to the secreted LysM effector family.</text>
</comment>
<comment type="caution">
    <text evidence="5">The sequence shown here is derived from an EMBL/GenBank/DDBJ whole genome shotgun (WGS) entry which is preliminary data.</text>
</comment>
<dbReference type="Pfam" id="PF01476">
    <property type="entry name" value="LysM"/>
    <property type="match status" value="1"/>
</dbReference>
<sequence>MVANCQTFYYVLRGETCTSIAAKLRISAQQIIAWNPNARLDCTLLFADYFACVGLA</sequence>
<dbReference type="GO" id="GO:0008061">
    <property type="term" value="F:chitin binding"/>
    <property type="evidence" value="ECO:0007669"/>
    <property type="project" value="UniProtKB-KW"/>
</dbReference>
<dbReference type="CDD" id="cd00118">
    <property type="entry name" value="LysM"/>
    <property type="match status" value="1"/>
</dbReference>
<dbReference type="InterPro" id="IPR018392">
    <property type="entry name" value="LysM"/>
</dbReference>
<keyword evidence="6" id="KW-1185">Reference proteome</keyword>
<evidence type="ECO:0000313" key="5">
    <source>
        <dbReference type="EMBL" id="KAK0702327.1"/>
    </source>
</evidence>
<keyword evidence="2" id="KW-0843">Virulence</keyword>
<proteinExistence type="inferred from homology"/>
<feature type="domain" description="LysM" evidence="4">
    <location>
        <begin position="7"/>
        <end position="53"/>
    </location>
</feature>
<dbReference type="PROSITE" id="PS51782">
    <property type="entry name" value="LYSM"/>
    <property type="match status" value="1"/>
</dbReference>
<dbReference type="Proteomes" id="UP001172102">
    <property type="component" value="Unassembled WGS sequence"/>
</dbReference>
<dbReference type="PANTHER" id="PTHR34997:SF1">
    <property type="entry name" value="PEPTIDOGLYCAN-BINDING LYSIN DOMAIN"/>
    <property type="match status" value="1"/>
</dbReference>
<evidence type="ECO:0000256" key="3">
    <source>
        <dbReference type="ARBA" id="ARBA00044955"/>
    </source>
</evidence>
<dbReference type="InterPro" id="IPR052210">
    <property type="entry name" value="LysM1-like"/>
</dbReference>
<dbReference type="EMBL" id="JAUKUA010000009">
    <property type="protein sequence ID" value="KAK0702327.1"/>
    <property type="molecule type" value="Genomic_DNA"/>
</dbReference>
<evidence type="ECO:0000256" key="2">
    <source>
        <dbReference type="ARBA" id="ARBA00023026"/>
    </source>
</evidence>
<dbReference type="SMART" id="SM00257">
    <property type="entry name" value="LysM"/>
    <property type="match status" value="1"/>
</dbReference>
<organism evidence="5 6">
    <name type="scientific">Lasiosphaeris hirsuta</name>
    <dbReference type="NCBI Taxonomy" id="260670"/>
    <lineage>
        <taxon>Eukaryota</taxon>
        <taxon>Fungi</taxon>
        <taxon>Dikarya</taxon>
        <taxon>Ascomycota</taxon>
        <taxon>Pezizomycotina</taxon>
        <taxon>Sordariomycetes</taxon>
        <taxon>Sordariomycetidae</taxon>
        <taxon>Sordariales</taxon>
        <taxon>Lasiosphaeriaceae</taxon>
        <taxon>Lasiosphaeris</taxon>
    </lineage>
</organism>
<reference evidence="5" key="1">
    <citation type="submission" date="2023-06" db="EMBL/GenBank/DDBJ databases">
        <title>Genome-scale phylogeny and comparative genomics of the fungal order Sordariales.</title>
        <authorList>
            <consortium name="Lawrence Berkeley National Laboratory"/>
            <person name="Hensen N."/>
            <person name="Bonometti L."/>
            <person name="Westerberg I."/>
            <person name="Brannstrom I.O."/>
            <person name="Guillou S."/>
            <person name="Cros-Aarteil S."/>
            <person name="Calhoun S."/>
            <person name="Haridas S."/>
            <person name="Kuo A."/>
            <person name="Mondo S."/>
            <person name="Pangilinan J."/>
            <person name="Riley R."/>
            <person name="Labutti K."/>
            <person name="Andreopoulos B."/>
            <person name="Lipzen A."/>
            <person name="Chen C."/>
            <person name="Yanf M."/>
            <person name="Daum C."/>
            <person name="Ng V."/>
            <person name="Clum A."/>
            <person name="Steindorff A."/>
            <person name="Ohm R."/>
            <person name="Martin F."/>
            <person name="Silar P."/>
            <person name="Natvig D."/>
            <person name="Lalanne C."/>
            <person name="Gautier V."/>
            <person name="Ament-Velasquez S.L."/>
            <person name="Kruys A."/>
            <person name="Hutchinson M.I."/>
            <person name="Powell A.J."/>
            <person name="Barry K."/>
            <person name="Miller A.N."/>
            <person name="Grigoriev I.V."/>
            <person name="Debuchy R."/>
            <person name="Gladieux P."/>
            <person name="Thoren M.H."/>
            <person name="Johannesson H."/>
        </authorList>
    </citation>
    <scope>NUCLEOTIDE SEQUENCE</scope>
    <source>
        <strain evidence="5">SMH4607-1</strain>
    </source>
</reference>
<protein>
    <recommendedName>
        <fullName evidence="4">LysM domain-containing protein</fullName>
    </recommendedName>
</protein>
<gene>
    <name evidence="5" type="ORF">B0H67DRAFT_547329</name>
</gene>
<evidence type="ECO:0000313" key="6">
    <source>
        <dbReference type="Proteomes" id="UP001172102"/>
    </source>
</evidence>
<accession>A0AA39ZRM3</accession>